<keyword evidence="4 9" id="KW-0521">NADP</keyword>
<evidence type="ECO:0000256" key="3">
    <source>
        <dbReference type="ARBA" id="ARBA00022723"/>
    </source>
</evidence>
<feature type="binding site" evidence="9">
    <location>
        <position position="10"/>
    </location>
    <ligand>
        <name>NADPH</name>
        <dbReference type="ChEBI" id="CHEBI:57783"/>
    </ligand>
</feature>
<dbReference type="InterPro" id="IPR036291">
    <property type="entry name" value="NAD(P)-bd_dom_sf"/>
</dbReference>
<feature type="binding site" evidence="9">
    <location>
        <position position="11"/>
    </location>
    <ligand>
        <name>NADPH</name>
        <dbReference type="ChEBI" id="CHEBI:57783"/>
    </ligand>
</feature>
<protein>
    <recommendedName>
        <fullName evidence="9">1-deoxy-D-xylulose 5-phosphate reductoisomerase</fullName>
        <shortName evidence="9">DXP reductoisomerase</shortName>
        <ecNumber evidence="9">1.1.1.267</ecNumber>
    </recommendedName>
    <alternativeName>
        <fullName evidence="9">1-deoxyxylulose-5-phosphate reductoisomerase</fullName>
    </alternativeName>
    <alternativeName>
        <fullName evidence="9">2-C-methyl-D-erythritol 4-phosphate synthase</fullName>
    </alternativeName>
</protein>
<gene>
    <name evidence="9" type="primary">dxr</name>
    <name evidence="13" type="ORF">HYY20_13405</name>
</gene>
<dbReference type="NCBIfam" id="NF009114">
    <property type="entry name" value="PRK12464.1"/>
    <property type="match status" value="1"/>
</dbReference>
<dbReference type="InterPro" id="IPR036169">
    <property type="entry name" value="DXPR_C_sf"/>
</dbReference>
<dbReference type="EMBL" id="JACPRF010000409">
    <property type="protein sequence ID" value="MBI2877866.1"/>
    <property type="molecule type" value="Genomic_DNA"/>
</dbReference>
<dbReference type="FunFam" id="3.40.50.720:FF:000045">
    <property type="entry name" value="1-deoxy-D-xylulose 5-phosphate reductoisomerase"/>
    <property type="match status" value="1"/>
</dbReference>
<evidence type="ECO:0000313" key="13">
    <source>
        <dbReference type="EMBL" id="MBI2877866.1"/>
    </source>
</evidence>
<dbReference type="Pfam" id="PF08436">
    <property type="entry name" value="DXP_redisom_C"/>
    <property type="match status" value="1"/>
</dbReference>
<feature type="binding site" evidence="9">
    <location>
        <position position="12"/>
    </location>
    <ligand>
        <name>NADPH</name>
        <dbReference type="ChEBI" id="CHEBI:57783"/>
    </ligand>
</feature>
<keyword evidence="3 9" id="KW-0479">Metal-binding</keyword>
<dbReference type="GO" id="GO:0051484">
    <property type="term" value="P:isopentenyl diphosphate biosynthetic process, methylerythritol 4-phosphate pathway involved in terpenoid biosynthetic process"/>
    <property type="evidence" value="ECO:0007669"/>
    <property type="project" value="UniProtKB-ARBA"/>
</dbReference>
<dbReference type="HAMAP" id="MF_00183">
    <property type="entry name" value="DXP_reductoisom"/>
    <property type="match status" value="1"/>
</dbReference>
<feature type="binding site" evidence="9">
    <location>
        <position position="149"/>
    </location>
    <ligand>
        <name>1-deoxy-D-xylulose 5-phosphate</name>
        <dbReference type="ChEBI" id="CHEBI:57792"/>
    </ligand>
</feature>
<feature type="binding site" evidence="9">
    <location>
        <position position="37"/>
    </location>
    <ligand>
        <name>NADPH</name>
        <dbReference type="ChEBI" id="CHEBI:57783"/>
    </ligand>
</feature>
<feature type="binding site" evidence="9">
    <location>
        <position position="214"/>
    </location>
    <ligand>
        <name>1-deoxy-D-xylulose 5-phosphate</name>
        <dbReference type="ChEBI" id="CHEBI:57792"/>
    </ligand>
</feature>
<dbReference type="GO" id="GO:0030604">
    <property type="term" value="F:1-deoxy-D-xylulose-5-phosphate reductoisomerase activity"/>
    <property type="evidence" value="ECO:0007669"/>
    <property type="project" value="UniProtKB-UniRule"/>
</dbReference>
<feature type="binding site" evidence="9">
    <location>
        <position position="147"/>
    </location>
    <ligand>
        <name>Mn(2+)</name>
        <dbReference type="ChEBI" id="CHEBI:29035"/>
    </ligand>
</feature>
<evidence type="ECO:0000259" key="12">
    <source>
        <dbReference type="Pfam" id="PF13288"/>
    </source>
</evidence>
<feature type="binding site" evidence="9">
    <location>
        <position position="124"/>
    </location>
    <ligand>
        <name>NADPH</name>
        <dbReference type="ChEBI" id="CHEBI:57783"/>
    </ligand>
</feature>
<keyword evidence="9" id="KW-0460">Magnesium</keyword>
<feature type="binding site" evidence="9">
    <location>
        <position position="149"/>
    </location>
    <ligand>
        <name>Mn(2+)</name>
        <dbReference type="ChEBI" id="CHEBI:29035"/>
    </ligand>
</feature>
<dbReference type="Proteomes" id="UP000769766">
    <property type="component" value="Unassembled WGS sequence"/>
</dbReference>
<dbReference type="SUPFAM" id="SSF55347">
    <property type="entry name" value="Glyceraldehyde-3-phosphate dehydrogenase-like, C-terminal domain"/>
    <property type="match status" value="1"/>
</dbReference>
<dbReference type="GO" id="GO:0030145">
    <property type="term" value="F:manganese ion binding"/>
    <property type="evidence" value="ECO:0007669"/>
    <property type="project" value="TreeGrafter"/>
</dbReference>
<feature type="binding site" evidence="9">
    <location>
        <position position="148"/>
    </location>
    <ligand>
        <name>1-deoxy-D-xylulose 5-phosphate</name>
        <dbReference type="ChEBI" id="CHEBI:57792"/>
    </ligand>
</feature>
<evidence type="ECO:0000256" key="5">
    <source>
        <dbReference type="ARBA" id="ARBA00023002"/>
    </source>
</evidence>
<dbReference type="NCBIfam" id="TIGR00243">
    <property type="entry name" value="Dxr"/>
    <property type="match status" value="1"/>
</dbReference>
<evidence type="ECO:0000256" key="1">
    <source>
        <dbReference type="ARBA" id="ARBA00005094"/>
    </source>
</evidence>
<feature type="binding site" evidence="9">
    <location>
        <position position="218"/>
    </location>
    <ligand>
        <name>Mn(2+)</name>
        <dbReference type="ChEBI" id="CHEBI:29035"/>
    </ligand>
</feature>
<proteinExistence type="inferred from homology"/>
<evidence type="ECO:0000256" key="9">
    <source>
        <dbReference type="HAMAP-Rule" id="MF_00183"/>
    </source>
</evidence>
<evidence type="ECO:0000259" key="10">
    <source>
        <dbReference type="Pfam" id="PF02670"/>
    </source>
</evidence>
<dbReference type="Gene3D" id="1.10.1740.10">
    <property type="match status" value="1"/>
</dbReference>
<dbReference type="SUPFAM" id="SSF69055">
    <property type="entry name" value="1-deoxy-D-xylulose-5-phosphate reductoisomerase, C-terminal domain"/>
    <property type="match status" value="1"/>
</dbReference>
<feature type="binding site" evidence="9">
    <location>
        <position position="122"/>
    </location>
    <ligand>
        <name>NADPH</name>
        <dbReference type="ChEBI" id="CHEBI:57783"/>
    </ligand>
</feature>
<dbReference type="InterPro" id="IPR013512">
    <property type="entry name" value="DXP_reductoisomerase_N"/>
</dbReference>
<evidence type="ECO:0000256" key="7">
    <source>
        <dbReference type="ARBA" id="ARBA00023229"/>
    </source>
</evidence>
<evidence type="ECO:0000256" key="4">
    <source>
        <dbReference type="ARBA" id="ARBA00022857"/>
    </source>
</evidence>
<dbReference type="Pfam" id="PF13288">
    <property type="entry name" value="DXPR_C"/>
    <property type="match status" value="1"/>
</dbReference>
<feature type="binding site" evidence="9">
    <location>
        <position position="196"/>
    </location>
    <ligand>
        <name>1-deoxy-D-xylulose 5-phosphate</name>
        <dbReference type="ChEBI" id="CHEBI:57792"/>
    </ligand>
</feature>
<feature type="binding site" evidence="9">
    <location>
        <position position="202"/>
    </location>
    <ligand>
        <name>NADPH</name>
        <dbReference type="ChEBI" id="CHEBI:57783"/>
    </ligand>
</feature>
<feature type="binding site" evidence="9">
    <location>
        <position position="13"/>
    </location>
    <ligand>
        <name>NADPH</name>
        <dbReference type="ChEBI" id="CHEBI:57783"/>
    </ligand>
</feature>
<dbReference type="SUPFAM" id="SSF51735">
    <property type="entry name" value="NAD(P)-binding Rossmann-fold domains"/>
    <property type="match status" value="1"/>
</dbReference>
<comment type="cofactor">
    <cofactor evidence="9">
        <name>Mg(2+)</name>
        <dbReference type="ChEBI" id="CHEBI:18420"/>
    </cofactor>
    <cofactor evidence="9">
        <name>Mn(2+)</name>
        <dbReference type="ChEBI" id="CHEBI:29035"/>
    </cofactor>
</comment>
<dbReference type="PANTHER" id="PTHR30525">
    <property type="entry name" value="1-DEOXY-D-XYLULOSE 5-PHOSPHATE REDUCTOISOMERASE"/>
    <property type="match status" value="1"/>
</dbReference>
<dbReference type="InterPro" id="IPR026877">
    <property type="entry name" value="DXPR_C"/>
</dbReference>
<feature type="binding site" evidence="9">
    <location>
        <position position="215"/>
    </location>
    <ligand>
        <name>1-deoxy-D-xylulose 5-phosphate</name>
        <dbReference type="ChEBI" id="CHEBI:57792"/>
    </ligand>
</feature>
<dbReference type="Pfam" id="PF02670">
    <property type="entry name" value="DXP_reductoisom"/>
    <property type="match status" value="1"/>
</dbReference>
<dbReference type="InterPro" id="IPR003821">
    <property type="entry name" value="DXP_reductoisomerase"/>
</dbReference>
<dbReference type="PIRSF" id="PIRSF006205">
    <property type="entry name" value="Dxp_reductismrs"/>
    <property type="match status" value="1"/>
</dbReference>
<evidence type="ECO:0000256" key="6">
    <source>
        <dbReference type="ARBA" id="ARBA00023211"/>
    </source>
</evidence>
<evidence type="ECO:0000259" key="11">
    <source>
        <dbReference type="Pfam" id="PF08436"/>
    </source>
</evidence>
<feature type="domain" description="1-deoxy-D-xylulose 5-phosphate reductoisomerase C-terminal" evidence="11">
    <location>
        <begin position="143"/>
        <end position="226"/>
    </location>
</feature>
<evidence type="ECO:0000256" key="2">
    <source>
        <dbReference type="ARBA" id="ARBA00006825"/>
    </source>
</evidence>
<evidence type="ECO:0000313" key="14">
    <source>
        <dbReference type="Proteomes" id="UP000769766"/>
    </source>
</evidence>
<comment type="function">
    <text evidence="9">Catalyzes the NADPH-dependent rearrangement and reduction of 1-deoxy-D-xylulose-5-phosphate (DXP) to 2-C-methyl-D-erythritol 4-phosphate (MEP).</text>
</comment>
<feature type="domain" description="1-deoxy-D-xylulose 5-phosphate reductoisomerase N-terminal" evidence="10">
    <location>
        <begin position="4"/>
        <end position="130"/>
    </location>
</feature>
<comment type="similarity">
    <text evidence="2 9">Belongs to the DXR family.</text>
</comment>
<keyword evidence="5 9" id="KW-0560">Oxidoreductase</keyword>
<dbReference type="PANTHER" id="PTHR30525:SF0">
    <property type="entry name" value="1-DEOXY-D-XYLULOSE 5-PHOSPHATE REDUCTOISOMERASE, CHLOROPLASTIC"/>
    <property type="match status" value="1"/>
</dbReference>
<dbReference type="EC" id="1.1.1.267" evidence="9"/>
<organism evidence="13 14">
    <name type="scientific">Tectimicrobiota bacterium</name>
    <dbReference type="NCBI Taxonomy" id="2528274"/>
    <lineage>
        <taxon>Bacteria</taxon>
        <taxon>Pseudomonadati</taxon>
        <taxon>Nitrospinota/Tectimicrobiota group</taxon>
        <taxon>Candidatus Tectimicrobiota</taxon>
    </lineage>
</organism>
<comment type="caution">
    <text evidence="9">Lacks conserved residue(s) required for the propagation of feature annotation.</text>
</comment>
<comment type="catalytic activity">
    <reaction evidence="8">
        <text>2-C-methyl-D-erythritol 4-phosphate + NADP(+) = 1-deoxy-D-xylulose 5-phosphate + NADPH + H(+)</text>
        <dbReference type="Rhea" id="RHEA:13717"/>
        <dbReference type="ChEBI" id="CHEBI:15378"/>
        <dbReference type="ChEBI" id="CHEBI:57783"/>
        <dbReference type="ChEBI" id="CHEBI:57792"/>
        <dbReference type="ChEBI" id="CHEBI:58262"/>
        <dbReference type="ChEBI" id="CHEBI:58349"/>
        <dbReference type="EC" id="1.1.1.267"/>
    </reaction>
    <physiologicalReaction direction="right-to-left" evidence="8">
        <dbReference type="Rhea" id="RHEA:13719"/>
    </physiologicalReaction>
</comment>
<dbReference type="GO" id="GO:0070402">
    <property type="term" value="F:NADPH binding"/>
    <property type="evidence" value="ECO:0007669"/>
    <property type="project" value="InterPro"/>
</dbReference>
<feature type="domain" description="DXP reductoisomerase C-terminal" evidence="12">
    <location>
        <begin position="258"/>
        <end position="378"/>
    </location>
</feature>
<keyword evidence="6 9" id="KW-0464">Manganese</keyword>
<feature type="binding site" evidence="9">
    <location>
        <position position="173"/>
    </location>
    <ligand>
        <name>1-deoxy-D-xylulose 5-phosphate</name>
        <dbReference type="ChEBI" id="CHEBI:57792"/>
    </ligand>
</feature>
<accession>A0A932CRL8</accession>
<comment type="pathway">
    <text evidence="1 9">Isoprenoid biosynthesis; isopentenyl diphosphate biosynthesis via DXP pathway; isopentenyl diphosphate from 1-deoxy-D-xylulose 5-phosphate: step 1/6.</text>
</comment>
<name>A0A932CRL8_UNCTE</name>
<dbReference type="AlphaFoldDB" id="A0A932CRL8"/>
<dbReference type="Gene3D" id="3.40.50.720">
    <property type="entry name" value="NAD(P)-binding Rossmann-like Domain"/>
    <property type="match status" value="1"/>
</dbReference>
<dbReference type="InterPro" id="IPR013644">
    <property type="entry name" value="DXP_reductoisomerase_C"/>
</dbReference>
<comment type="caution">
    <text evidence="13">The sequence shown here is derived from an EMBL/GenBank/DDBJ whole genome shotgun (WGS) entry which is preliminary data.</text>
</comment>
<evidence type="ECO:0000256" key="8">
    <source>
        <dbReference type="ARBA" id="ARBA00048543"/>
    </source>
</evidence>
<feature type="binding site" evidence="9">
    <location>
        <position position="123"/>
    </location>
    <ligand>
        <name>1-deoxy-D-xylulose 5-phosphate</name>
        <dbReference type="ChEBI" id="CHEBI:57792"/>
    </ligand>
</feature>
<feature type="binding site" evidence="9">
    <location>
        <position position="218"/>
    </location>
    <ligand>
        <name>1-deoxy-D-xylulose 5-phosphate</name>
        <dbReference type="ChEBI" id="CHEBI:57792"/>
    </ligand>
</feature>
<reference evidence="13" key="1">
    <citation type="submission" date="2020-07" db="EMBL/GenBank/DDBJ databases">
        <title>Huge and variable diversity of episymbiotic CPR bacteria and DPANN archaea in groundwater ecosystems.</title>
        <authorList>
            <person name="He C.Y."/>
            <person name="Keren R."/>
            <person name="Whittaker M."/>
            <person name="Farag I.F."/>
            <person name="Doudna J."/>
            <person name="Cate J.H.D."/>
            <person name="Banfield J.F."/>
        </authorList>
    </citation>
    <scope>NUCLEOTIDE SEQUENCE</scope>
    <source>
        <strain evidence="13">NC_groundwater_672_Ag_B-0.1um_62_36</strain>
    </source>
</reference>
<sequence>MKKITILGSTGSIGLGTLDVVRQNRDQFQVVGLGAHRSVDQLERQAREFRPAYVALYDEDRAGELETRLNGEGIQVWAGPEGMERLAALPEVTLVVSAIVGAAGLIPTLAAIEAGKDIALANKEVLVMAGELVLREAAGRSALIPIDSEHSAIFQALAGEDRQAIRRLLLTGSGGPFRNLSREAMGRVKRQEALRHPNWQMGEKITIDCATLMNKGFEVIEAKWLFGVEPARIQVLIHPQSIVHSLVEFQDGSLMAQLGPPDMRLPIAYALTYSPDRPHRLPNTLASLDLAEIGSLTFDRPDLERFPCLRYAYQAIEVGGTMPAVLNAADEVAVQSFLREEIRFLQIPQIIAETLRGHLPQPLTGLNQVLEADRWGREMASHLIGHQLKR</sequence>
<keyword evidence="7 9" id="KW-0414">Isoprene biosynthesis</keyword>